<name>A0A7G9RRU1_9BURK</name>
<dbReference type="GO" id="GO:0008483">
    <property type="term" value="F:transaminase activity"/>
    <property type="evidence" value="ECO:0007669"/>
    <property type="project" value="UniProtKB-KW"/>
</dbReference>
<keyword evidence="1 4" id="KW-0663">Pyridoxal phosphate</keyword>
<dbReference type="InterPro" id="IPR015421">
    <property type="entry name" value="PyrdxlP-dep_Trfase_major"/>
</dbReference>
<dbReference type="InterPro" id="IPR015422">
    <property type="entry name" value="PyrdxlP-dep_Trfase_small"/>
</dbReference>
<dbReference type="SUPFAM" id="SSF53383">
    <property type="entry name" value="PLP-dependent transferases"/>
    <property type="match status" value="1"/>
</dbReference>
<dbReference type="AlphaFoldDB" id="A0A7G9RRU1"/>
<dbReference type="EMBL" id="CP060714">
    <property type="protein sequence ID" value="QNN58316.1"/>
    <property type="molecule type" value="Genomic_DNA"/>
</dbReference>
<gene>
    <name evidence="6" type="ORF">H9K76_05595</name>
</gene>
<evidence type="ECO:0000313" key="7">
    <source>
        <dbReference type="Proteomes" id="UP000515811"/>
    </source>
</evidence>
<dbReference type="RefSeq" id="WP_187598599.1">
    <property type="nucleotide sequence ID" value="NZ_CP060714.1"/>
</dbReference>
<evidence type="ECO:0000256" key="3">
    <source>
        <dbReference type="PIRSR" id="PIRSR000390-1"/>
    </source>
</evidence>
<dbReference type="PANTHER" id="PTHR30244:SF36">
    <property type="entry name" value="3-OXO-GLUCOSE-6-PHOSPHATE:GLUTAMATE AMINOTRANSFERASE"/>
    <property type="match status" value="1"/>
</dbReference>
<dbReference type="Pfam" id="PF01041">
    <property type="entry name" value="DegT_DnrJ_EryC1"/>
    <property type="match status" value="1"/>
</dbReference>
<feature type="active site" description="Proton acceptor" evidence="3">
    <location>
        <position position="192"/>
    </location>
</feature>
<dbReference type="PIRSF" id="PIRSF000390">
    <property type="entry name" value="PLP_StrS"/>
    <property type="match status" value="1"/>
</dbReference>
<keyword evidence="6" id="KW-0808">Transferase</keyword>
<dbReference type="InterPro" id="IPR000653">
    <property type="entry name" value="DegT/StrS_aminotransferase"/>
</dbReference>
<organism evidence="6 7">
    <name type="scientific">Diaphorobacter ruginosibacter</name>
    <dbReference type="NCBI Taxonomy" id="1715720"/>
    <lineage>
        <taxon>Bacteria</taxon>
        <taxon>Pseudomonadati</taxon>
        <taxon>Pseudomonadota</taxon>
        <taxon>Betaproteobacteria</taxon>
        <taxon>Burkholderiales</taxon>
        <taxon>Comamonadaceae</taxon>
        <taxon>Diaphorobacter</taxon>
    </lineage>
</organism>
<dbReference type="InterPro" id="IPR015424">
    <property type="entry name" value="PyrdxlP-dep_Trfase"/>
</dbReference>
<sequence length="372" mass="40905">MRVPFFRSPWQAPELAQRMGLRFADVLQSGQYILGSQLQQFERALSERFPCGHQAVAVNSGTDALVLALHLLGLQSGDEVLLPAGTFIACFEAVVRTGLTPVLVDSPVDDFVCGAEQFSAAITPRTRAIVAVPLFGDTCATPAIARLCKDRRIALVEDIAQALGARAYEANGHGIHAGAMGDISTLSFYPTKTLGAAGDAGALISPHAHLMDRARALRNHGRRHGLHDEVGFNSRMHELQATLLLEGISLLDDWLQERSFIARQYLEQLADLPGIVLPHDRDGHAWNYFVLRSKHRDELKSELHRQGIDTRVYYDPPIHQQPSYLQRFTPLHLPNIQSHARQSLALPLFPGMTPSETASVIGAVQAATRRTQ</sequence>
<dbReference type="Proteomes" id="UP000515811">
    <property type="component" value="Chromosome"/>
</dbReference>
<comment type="similarity">
    <text evidence="2 5">Belongs to the DegT/DnrJ/EryC1 family.</text>
</comment>
<dbReference type="KEGG" id="drg:H9K76_05595"/>
<dbReference type="GO" id="GO:0000271">
    <property type="term" value="P:polysaccharide biosynthetic process"/>
    <property type="evidence" value="ECO:0007669"/>
    <property type="project" value="TreeGrafter"/>
</dbReference>
<evidence type="ECO:0000256" key="4">
    <source>
        <dbReference type="PIRSR" id="PIRSR000390-2"/>
    </source>
</evidence>
<evidence type="ECO:0000313" key="6">
    <source>
        <dbReference type="EMBL" id="QNN58316.1"/>
    </source>
</evidence>
<evidence type="ECO:0000256" key="2">
    <source>
        <dbReference type="ARBA" id="ARBA00037999"/>
    </source>
</evidence>
<keyword evidence="7" id="KW-1185">Reference proteome</keyword>
<evidence type="ECO:0000256" key="5">
    <source>
        <dbReference type="RuleBase" id="RU004508"/>
    </source>
</evidence>
<dbReference type="CDD" id="cd00616">
    <property type="entry name" value="AHBA_syn"/>
    <property type="match status" value="1"/>
</dbReference>
<dbReference type="GO" id="GO:0030170">
    <property type="term" value="F:pyridoxal phosphate binding"/>
    <property type="evidence" value="ECO:0007669"/>
    <property type="project" value="TreeGrafter"/>
</dbReference>
<feature type="modified residue" description="N6-(pyridoxal phosphate)lysine" evidence="4">
    <location>
        <position position="192"/>
    </location>
</feature>
<dbReference type="Gene3D" id="3.40.640.10">
    <property type="entry name" value="Type I PLP-dependent aspartate aminotransferase-like (Major domain)"/>
    <property type="match status" value="1"/>
</dbReference>
<evidence type="ECO:0000256" key="1">
    <source>
        <dbReference type="ARBA" id="ARBA00022898"/>
    </source>
</evidence>
<accession>A0A7G9RRU1</accession>
<dbReference type="PANTHER" id="PTHR30244">
    <property type="entry name" value="TRANSAMINASE"/>
    <property type="match status" value="1"/>
</dbReference>
<dbReference type="Gene3D" id="3.90.1150.10">
    <property type="entry name" value="Aspartate Aminotransferase, domain 1"/>
    <property type="match status" value="1"/>
</dbReference>
<reference evidence="6 7" key="1">
    <citation type="submission" date="2020-08" db="EMBL/GenBank/DDBJ databases">
        <title>Genome sequence of Diaphorobacter ruginosibacter DSM 27467T.</title>
        <authorList>
            <person name="Hyun D.-W."/>
            <person name="Bae J.-W."/>
        </authorList>
    </citation>
    <scope>NUCLEOTIDE SEQUENCE [LARGE SCALE GENOMIC DNA]</scope>
    <source>
        <strain evidence="6 7">DSM 27467</strain>
    </source>
</reference>
<proteinExistence type="inferred from homology"/>
<keyword evidence="6" id="KW-0032">Aminotransferase</keyword>
<protein>
    <submittedName>
        <fullName evidence="6">DegT/DnrJ/EryC1/StrS family aminotransferase</fullName>
    </submittedName>
</protein>